<dbReference type="EMBL" id="BARS01034763">
    <property type="protein sequence ID" value="GAG25860.1"/>
    <property type="molecule type" value="Genomic_DNA"/>
</dbReference>
<evidence type="ECO:0000313" key="1">
    <source>
        <dbReference type="EMBL" id="GAG25860.1"/>
    </source>
</evidence>
<organism evidence="1">
    <name type="scientific">marine sediment metagenome</name>
    <dbReference type="NCBI Taxonomy" id="412755"/>
    <lineage>
        <taxon>unclassified sequences</taxon>
        <taxon>metagenomes</taxon>
        <taxon>ecological metagenomes</taxon>
    </lineage>
</organism>
<gene>
    <name evidence="1" type="ORF">S01H1_53666</name>
</gene>
<name>X0W5L8_9ZZZZ</name>
<reference evidence="1" key="1">
    <citation type="journal article" date="2014" name="Front. Microbiol.">
        <title>High frequency of phylogenetically diverse reductive dehalogenase-homologous genes in deep subseafloor sedimentary metagenomes.</title>
        <authorList>
            <person name="Kawai M."/>
            <person name="Futagami T."/>
            <person name="Toyoda A."/>
            <person name="Takaki Y."/>
            <person name="Nishi S."/>
            <person name="Hori S."/>
            <person name="Arai W."/>
            <person name="Tsubouchi T."/>
            <person name="Morono Y."/>
            <person name="Uchiyama I."/>
            <person name="Ito T."/>
            <person name="Fujiyama A."/>
            <person name="Inagaki F."/>
            <person name="Takami H."/>
        </authorList>
    </citation>
    <scope>NUCLEOTIDE SEQUENCE</scope>
    <source>
        <strain evidence="1">Expedition CK06-06</strain>
    </source>
</reference>
<accession>X0W5L8</accession>
<sequence length="68" mass="7773">SSSRKFNKDSEMTLVEIHGWVGKQFDLDNPYQHGVAEPTEAVELMSLIIRYGQENYIEGKKQIVNTTT</sequence>
<proteinExistence type="predicted"/>
<dbReference type="AlphaFoldDB" id="X0W5L8"/>
<feature type="non-terminal residue" evidence="1">
    <location>
        <position position="1"/>
    </location>
</feature>
<protein>
    <submittedName>
        <fullName evidence="1">Uncharacterized protein</fullName>
    </submittedName>
</protein>
<comment type="caution">
    <text evidence="1">The sequence shown here is derived from an EMBL/GenBank/DDBJ whole genome shotgun (WGS) entry which is preliminary data.</text>
</comment>